<evidence type="ECO:0000313" key="2">
    <source>
        <dbReference type="EMBL" id="MBN2909634.1"/>
    </source>
</evidence>
<dbReference type="Pfam" id="PF09577">
    <property type="entry name" value="Spore_YpjB"/>
    <property type="match status" value="1"/>
</dbReference>
<dbReference type="RefSeq" id="WP_205494878.1">
    <property type="nucleotide sequence ID" value="NZ_JAFHAP010000008.1"/>
</dbReference>
<name>A0ABS2WJC3_9BACL</name>
<sequence length="267" mass="30727">MWKRWTGFLVILWSSFAILHPYESEPAFAMEQTQPVQWARQAERVYQLVERGDLLAARDALTVLSRSFSRANLSPLRLTVEQIRTLSQTLVEMEQELNRVRPNPTALMAAALRMRMAFDALTHPNQPLWRQYYSVLQRDLAAIDRAINAGNQVRARMAVDALIDHYRLIRPAIVISRTPTTVAKVDSVLSFLRNQSRPTWNPALLRSGVSRLRGMLNPLFYGPEEQVTAMYGKWDMPVVSFMLMTGGVIVFVLTYVSWKKYRAVRFP</sequence>
<proteinExistence type="predicted"/>
<keyword evidence="1" id="KW-0812">Transmembrane</keyword>
<accession>A0ABS2WJC3</accession>
<keyword evidence="1" id="KW-1133">Transmembrane helix</keyword>
<evidence type="ECO:0000256" key="1">
    <source>
        <dbReference type="SAM" id="Phobius"/>
    </source>
</evidence>
<dbReference type="EMBL" id="JAFHAP010000008">
    <property type="protein sequence ID" value="MBN2909634.1"/>
    <property type="molecule type" value="Genomic_DNA"/>
</dbReference>
<dbReference type="Proteomes" id="UP001177120">
    <property type="component" value="Unassembled WGS sequence"/>
</dbReference>
<feature type="transmembrane region" description="Helical" evidence="1">
    <location>
        <begin position="238"/>
        <end position="258"/>
    </location>
</feature>
<keyword evidence="1" id="KW-0472">Membrane</keyword>
<protein>
    <recommendedName>
        <fullName evidence="4">Sporulation protein YpjB</fullName>
    </recommendedName>
</protein>
<evidence type="ECO:0000313" key="3">
    <source>
        <dbReference type="Proteomes" id="UP001177120"/>
    </source>
</evidence>
<reference evidence="2" key="1">
    <citation type="journal article" date="2024" name="Int. J. Syst. Evol. Microbiol.">
        <title>Polycladomyces zharkentensis sp. nov., a novel thermophilic cellulose- and starch-degrading member of the Bacillota from a geothermal aquifer in Kazakhstan.</title>
        <authorList>
            <person name="Mashzhan A."/>
            <person name="Kistaubayeva A."/>
            <person name="Javier-Lopez R."/>
            <person name="Bissenova U."/>
            <person name="Bissenbay A."/>
            <person name="Birkeland N.K."/>
        </authorList>
    </citation>
    <scope>NUCLEOTIDE SEQUENCE</scope>
    <source>
        <strain evidence="2">ZKZ2T</strain>
    </source>
</reference>
<dbReference type="InterPro" id="IPR014231">
    <property type="entry name" value="Spore_YpjB"/>
</dbReference>
<comment type="caution">
    <text evidence="2">The sequence shown here is derived from an EMBL/GenBank/DDBJ whole genome shotgun (WGS) entry which is preliminary data.</text>
</comment>
<evidence type="ECO:0008006" key="4">
    <source>
        <dbReference type="Google" id="ProtNLM"/>
    </source>
</evidence>
<gene>
    <name evidence="2" type="ORF">JQC72_08850</name>
</gene>
<organism evidence="2 3">
    <name type="scientific">Polycladomyces zharkentensis</name>
    <dbReference type="NCBI Taxonomy" id="2807616"/>
    <lineage>
        <taxon>Bacteria</taxon>
        <taxon>Bacillati</taxon>
        <taxon>Bacillota</taxon>
        <taxon>Bacilli</taxon>
        <taxon>Bacillales</taxon>
        <taxon>Thermoactinomycetaceae</taxon>
        <taxon>Polycladomyces</taxon>
    </lineage>
</organism>
<keyword evidence="3" id="KW-1185">Reference proteome</keyword>